<evidence type="ECO:0000313" key="2">
    <source>
        <dbReference type="EMBL" id="CAK9227316.1"/>
    </source>
</evidence>
<organism evidence="2 3">
    <name type="scientific">Sphagnum troendelagicum</name>
    <dbReference type="NCBI Taxonomy" id="128251"/>
    <lineage>
        <taxon>Eukaryota</taxon>
        <taxon>Viridiplantae</taxon>
        <taxon>Streptophyta</taxon>
        <taxon>Embryophyta</taxon>
        <taxon>Bryophyta</taxon>
        <taxon>Sphagnophytina</taxon>
        <taxon>Sphagnopsida</taxon>
        <taxon>Sphagnales</taxon>
        <taxon>Sphagnaceae</taxon>
        <taxon>Sphagnum</taxon>
    </lineage>
</organism>
<dbReference type="Proteomes" id="UP001497512">
    <property type="component" value="Chromosome 5"/>
</dbReference>
<gene>
    <name evidence="2" type="ORF">CSSPTR1EN2_LOCUS18678</name>
</gene>
<evidence type="ECO:0000256" key="1">
    <source>
        <dbReference type="SAM" id="MobiDB-lite"/>
    </source>
</evidence>
<sequence length="78" mass="8725">MFSMVQPIHPPGMATPLPMSSKGGAEAESSTTLFNTWSQDSTLRLWVFLFLLMGYHQQLKTPEQKLVESSKSYCAELS</sequence>
<name>A0ABP0UQR3_9BRYO</name>
<accession>A0ABP0UQR3</accession>
<evidence type="ECO:0000313" key="3">
    <source>
        <dbReference type="Proteomes" id="UP001497512"/>
    </source>
</evidence>
<proteinExistence type="predicted"/>
<dbReference type="EMBL" id="OZ019897">
    <property type="protein sequence ID" value="CAK9227316.1"/>
    <property type="molecule type" value="Genomic_DNA"/>
</dbReference>
<protein>
    <submittedName>
        <fullName evidence="2">Uncharacterized protein</fullName>
    </submittedName>
</protein>
<feature type="region of interest" description="Disordered" evidence="1">
    <location>
        <begin position="1"/>
        <end position="26"/>
    </location>
</feature>
<keyword evidence="3" id="KW-1185">Reference proteome</keyword>
<reference evidence="2" key="1">
    <citation type="submission" date="2024-02" db="EMBL/GenBank/DDBJ databases">
        <authorList>
            <consortium name="ELIXIR-Norway"/>
            <consortium name="Elixir Norway"/>
        </authorList>
    </citation>
    <scope>NUCLEOTIDE SEQUENCE</scope>
</reference>